<accession>A0A561PUJ7</accession>
<dbReference type="OrthoDB" id="9780211at2"/>
<dbReference type="PANTHER" id="PTHR12521:SF0">
    <property type="entry name" value="ADP-RIBOSE GLYCOHYDROLASE OARD1"/>
    <property type="match status" value="1"/>
</dbReference>
<keyword evidence="4" id="KW-1185">Reference proteome</keyword>
<dbReference type="GO" id="GO:0140291">
    <property type="term" value="P:peptidyl-glutamate ADP-deribosylation"/>
    <property type="evidence" value="ECO:0007669"/>
    <property type="project" value="TreeGrafter"/>
</dbReference>
<evidence type="ECO:0000259" key="2">
    <source>
        <dbReference type="PROSITE" id="PS51154"/>
    </source>
</evidence>
<protein>
    <submittedName>
        <fullName evidence="3">O-acetyl-ADP-ribose deacetylase (Regulator of RNase III)</fullName>
    </submittedName>
</protein>
<name>A0A561PUJ7_9BACT</name>
<sequence>MVTYINEGDIFYIPGVNNYAHGCNCAGAIGKGIAVAFKEKFPKMYQEYKQLCRNKQFTPGNVYMYNYGEGMVFNLGTQQSWTTKATIESVASAIGKMLLLAKENQADKIALPKIGAGLGKLNWESVKQVIDKQAAAYPDIALFVVENFKG</sequence>
<evidence type="ECO:0000313" key="3">
    <source>
        <dbReference type="EMBL" id="TWF41777.1"/>
    </source>
</evidence>
<dbReference type="Proteomes" id="UP000320811">
    <property type="component" value="Unassembled WGS sequence"/>
</dbReference>
<dbReference type="SUPFAM" id="SSF52949">
    <property type="entry name" value="Macro domain-like"/>
    <property type="match status" value="1"/>
</dbReference>
<dbReference type="RefSeq" id="WP_145670094.1">
    <property type="nucleotide sequence ID" value="NZ_VIWO01000003.1"/>
</dbReference>
<gene>
    <name evidence="3" type="ORF">FHW36_103581</name>
</gene>
<dbReference type="PANTHER" id="PTHR12521">
    <property type="entry name" value="PROTEIN C6ORF130"/>
    <property type="match status" value="1"/>
</dbReference>
<proteinExistence type="predicted"/>
<comment type="catalytic activity">
    <reaction evidence="1">
        <text>an N-(ADP-alpha-D-ribosyl)-thymidine in DNA + H2O = a thymidine in DNA + ADP-D-ribose</text>
        <dbReference type="Rhea" id="RHEA:71655"/>
        <dbReference type="Rhea" id="RHEA-COMP:13556"/>
        <dbReference type="Rhea" id="RHEA-COMP:18051"/>
        <dbReference type="ChEBI" id="CHEBI:15377"/>
        <dbReference type="ChEBI" id="CHEBI:57967"/>
        <dbReference type="ChEBI" id="CHEBI:137386"/>
        <dbReference type="ChEBI" id="CHEBI:191199"/>
    </reaction>
    <physiologicalReaction direction="left-to-right" evidence="1">
        <dbReference type="Rhea" id="RHEA:71656"/>
    </physiologicalReaction>
</comment>
<evidence type="ECO:0000313" key="4">
    <source>
        <dbReference type="Proteomes" id="UP000320811"/>
    </source>
</evidence>
<dbReference type="PROSITE" id="PS51154">
    <property type="entry name" value="MACRO"/>
    <property type="match status" value="1"/>
</dbReference>
<dbReference type="AlphaFoldDB" id="A0A561PUJ7"/>
<dbReference type="Gene3D" id="3.40.220.10">
    <property type="entry name" value="Leucine Aminopeptidase, subunit E, domain 1"/>
    <property type="match status" value="1"/>
</dbReference>
<dbReference type="InterPro" id="IPR002589">
    <property type="entry name" value="Macro_dom"/>
</dbReference>
<organism evidence="3 4">
    <name type="scientific">Chitinophaga polysaccharea</name>
    <dbReference type="NCBI Taxonomy" id="1293035"/>
    <lineage>
        <taxon>Bacteria</taxon>
        <taxon>Pseudomonadati</taxon>
        <taxon>Bacteroidota</taxon>
        <taxon>Chitinophagia</taxon>
        <taxon>Chitinophagales</taxon>
        <taxon>Chitinophagaceae</taxon>
        <taxon>Chitinophaga</taxon>
    </lineage>
</organism>
<dbReference type="EMBL" id="VIWO01000003">
    <property type="protein sequence ID" value="TWF41777.1"/>
    <property type="molecule type" value="Genomic_DNA"/>
</dbReference>
<feature type="domain" description="Macro" evidence="2">
    <location>
        <begin position="1"/>
        <end position="150"/>
    </location>
</feature>
<evidence type="ECO:0000256" key="1">
    <source>
        <dbReference type="ARBA" id="ARBA00035885"/>
    </source>
</evidence>
<dbReference type="SMART" id="SM00506">
    <property type="entry name" value="A1pp"/>
    <property type="match status" value="1"/>
</dbReference>
<dbReference type="InterPro" id="IPR043472">
    <property type="entry name" value="Macro_dom-like"/>
</dbReference>
<dbReference type="Pfam" id="PF01661">
    <property type="entry name" value="Macro"/>
    <property type="match status" value="1"/>
</dbReference>
<dbReference type="InterPro" id="IPR050892">
    <property type="entry name" value="ADP-ribose_metab_enzymes"/>
</dbReference>
<comment type="caution">
    <text evidence="3">The sequence shown here is derived from an EMBL/GenBank/DDBJ whole genome shotgun (WGS) entry which is preliminary data.</text>
</comment>
<dbReference type="CDD" id="cd02901">
    <property type="entry name" value="Macro_Poa1p-like"/>
    <property type="match status" value="1"/>
</dbReference>
<reference evidence="3 4" key="1">
    <citation type="submission" date="2019-06" db="EMBL/GenBank/DDBJ databases">
        <title>Sorghum-associated microbial communities from plants grown in Nebraska, USA.</title>
        <authorList>
            <person name="Schachtman D."/>
        </authorList>
    </citation>
    <scope>NUCLEOTIDE SEQUENCE [LARGE SCALE GENOMIC DNA]</scope>
    <source>
        <strain evidence="3 4">1209</strain>
    </source>
</reference>